<dbReference type="Proteomes" id="UP001152795">
    <property type="component" value="Unassembled WGS sequence"/>
</dbReference>
<name>A0A7D9IJQ4_PARCT</name>
<comment type="caution">
    <text evidence="1">The sequence shown here is derived from an EMBL/GenBank/DDBJ whole genome shotgun (WGS) entry which is preliminary data.</text>
</comment>
<evidence type="ECO:0000313" key="1">
    <source>
        <dbReference type="EMBL" id="CAB4007703.1"/>
    </source>
</evidence>
<organism evidence="1 2">
    <name type="scientific">Paramuricea clavata</name>
    <name type="common">Red gorgonian</name>
    <name type="synonym">Violescent sea-whip</name>
    <dbReference type="NCBI Taxonomy" id="317549"/>
    <lineage>
        <taxon>Eukaryota</taxon>
        <taxon>Metazoa</taxon>
        <taxon>Cnidaria</taxon>
        <taxon>Anthozoa</taxon>
        <taxon>Octocorallia</taxon>
        <taxon>Malacalcyonacea</taxon>
        <taxon>Plexauridae</taxon>
        <taxon>Paramuricea</taxon>
    </lineage>
</organism>
<feature type="non-terminal residue" evidence="1">
    <location>
        <position position="214"/>
    </location>
</feature>
<proteinExistence type="predicted"/>
<keyword evidence="2" id="KW-1185">Reference proteome</keyword>
<sequence>MDAVGQALEVEYKFEGVRYWTDSKTVLCWISNTGSWKQFVQHRVDETLRISSKRDWGHCSGIDNLADLGSRGVLITELKNDLWWSGPSWLKGNPTDWPSLVTAVPTLESKVEQKKSFSVNLLINTDSLFGICNLISLERFSCLKRLLRVTAWVKRFISNLKRKKLGKEGVSGALEASELKSAELAWVKATQLVLNDQQGYKQLERQYGLVEKHE</sequence>
<dbReference type="OrthoDB" id="5985543at2759"/>
<reference evidence="1" key="1">
    <citation type="submission" date="2020-04" db="EMBL/GenBank/DDBJ databases">
        <authorList>
            <person name="Alioto T."/>
            <person name="Alioto T."/>
            <person name="Gomez Garrido J."/>
        </authorList>
    </citation>
    <scope>NUCLEOTIDE SEQUENCE</scope>
    <source>
        <strain evidence="1">A484AB</strain>
    </source>
</reference>
<accession>A0A7D9IJQ4</accession>
<dbReference type="EMBL" id="CACRXK020005882">
    <property type="protein sequence ID" value="CAB4007703.1"/>
    <property type="molecule type" value="Genomic_DNA"/>
</dbReference>
<gene>
    <name evidence="1" type="ORF">PACLA_8A080408</name>
</gene>
<evidence type="ECO:0000313" key="2">
    <source>
        <dbReference type="Proteomes" id="UP001152795"/>
    </source>
</evidence>
<dbReference type="PANTHER" id="PTHR47331">
    <property type="entry name" value="PHD-TYPE DOMAIN-CONTAINING PROTEIN"/>
    <property type="match status" value="1"/>
</dbReference>
<dbReference type="AlphaFoldDB" id="A0A7D9IJQ4"/>
<protein>
    <submittedName>
        <fullName evidence="1">Uncharacterized protein</fullName>
    </submittedName>
</protein>